<evidence type="ECO:0000313" key="3">
    <source>
        <dbReference type="EMBL" id="MBE8714283.1"/>
    </source>
</evidence>
<dbReference type="SUPFAM" id="SSF48452">
    <property type="entry name" value="TPR-like"/>
    <property type="match status" value="1"/>
</dbReference>
<evidence type="ECO:0000256" key="1">
    <source>
        <dbReference type="PROSITE-ProRule" id="PRU00339"/>
    </source>
</evidence>
<evidence type="ECO:0000256" key="2">
    <source>
        <dbReference type="SAM" id="SignalP"/>
    </source>
</evidence>
<dbReference type="EMBL" id="PRDK01000006">
    <property type="protein sequence ID" value="MBE8714283.1"/>
    <property type="molecule type" value="Genomic_DNA"/>
</dbReference>
<organism evidence="3 4">
    <name type="scientific">Sphingobacterium hungaricum</name>
    <dbReference type="NCBI Taxonomy" id="2082723"/>
    <lineage>
        <taxon>Bacteria</taxon>
        <taxon>Pseudomonadati</taxon>
        <taxon>Bacteroidota</taxon>
        <taxon>Sphingobacteriia</taxon>
        <taxon>Sphingobacteriales</taxon>
        <taxon>Sphingobacteriaceae</taxon>
        <taxon>Sphingobacterium</taxon>
    </lineage>
</organism>
<dbReference type="Proteomes" id="UP000616201">
    <property type="component" value="Unassembled WGS sequence"/>
</dbReference>
<dbReference type="PROSITE" id="PS50005">
    <property type="entry name" value="TPR"/>
    <property type="match status" value="1"/>
</dbReference>
<dbReference type="RefSeq" id="WP_196936468.1">
    <property type="nucleotide sequence ID" value="NZ_MU158698.1"/>
</dbReference>
<keyword evidence="4" id="KW-1185">Reference proteome</keyword>
<dbReference type="InterPro" id="IPR019734">
    <property type="entry name" value="TPR_rpt"/>
</dbReference>
<dbReference type="InterPro" id="IPR011990">
    <property type="entry name" value="TPR-like_helical_dom_sf"/>
</dbReference>
<reference evidence="3" key="1">
    <citation type="submission" date="2018-02" db="EMBL/GenBank/DDBJ databases">
        <authorList>
            <person name="Vasarhelyi B.M."/>
            <person name="Deshmukh S."/>
            <person name="Balint B."/>
            <person name="Kukolya J."/>
        </authorList>
    </citation>
    <scope>NUCLEOTIDE SEQUENCE</scope>
    <source>
        <strain evidence="3">KB22</strain>
    </source>
</reference>
<dbReference type="Pfam" id="PF13432">
    <property type="entry name" value="TPR_16"/>
    <property type="match status" value="1"/>
</dbReference>
<feature type="chain" id="PRO_5037737676" description="Tetratricopeptide repeat-containing protein" evidence="2">
    <location>
        <begin position="22"/>
        <end position="388"/>
    </location>
</feature>
<keyword evidence="1" id="KW-0802">TPR repeat</keyword>
<dbReference type="Gene3D" id="1.25.40.10">
    <property type="entry name" value="Tetratricopeptide repeat domain"/>
    <property type="match status" value="2"/>
</dbReference>
<gene>
    <name evidence="3" type="ORF">C4F49_11370</name>
</gene>
<accession>A0A928YSI9</accession>
<feature type="repeat" description="TPR" evidence="1">
    <location>
        <begin position="264"/>
        <end position="297"/>
    </location>
</feature>
<name>A0A928YSI9_9SPHI</name>
<evidence type="ECO:0000313" key="4">
    <source>
        <dbReference type="Proteomes" id="UP000616201"/>
    </source>
</evidence>
<feature type="signal peptide" evidence="2">
    <location>
        <begin position="1"/>
        <end position="21"/>
    </location>
</feature>
<dbReference type="AlphaFoldDB" id="A0A928YSI9"/>
<proteinExistence type="predicted"/>
<protein>
    <recommendedName>
        <fullName evidence="5">Tetratricopeptide repeat-containing protein</fullName>
    </recommendedName>
</protein>
<sequence>MKYIHSFLFVLFIAASTNSFAQVANLRKAKTNLETFQKFSEAGTAELGKSGLTAAKEAIDEAIVHEKTSANPEVWTYYSIIYANLANLEKSEDYEQKAVAGIAKATELDTDKKNADNIKVAGQILLANSYNKGKEAWDKQDFVSAYKAFDGALAYAPTDTTLIYYSGIAAIQNKDYENAIKKYTQILDYPDYPEYKSVVVDLPKLYLSAQDTANALVFAAKAVELLPDNNDAAIQNIELNLSAGNASKIISQIEAQIAKDPTNKFLQYYLGVAYNADNKEVEALAAFKKAVEIDPNFLEANVNAAVNIMNATRDKLFNLNEDKTLSTNDYNKKVDEIRKEILAAEPYLLKSAELEPTEVEHLKRLKNFYDFTQNEAKSVEIQAKIDAF</sequence>
<keyword evidence="2" id="KW-0732">Signal</keyword>
<comment type="caution">
    <text evidence="3">The sequence shown here is derived from an EMBL/GenBank/DDBJ whole genome shotgun (WGS) entry which is preliminary data.</text>
</comment>
<evidence type="ECO:0008006" key="5">
    <source>
        <dbReference type="Google" id="ProtNLM"/>
    </source>
</evidence>